<feature type="domain" description="Calcineurin-like phosphoesterase" evidence="3">
    <location>
        <begin position="41"/>
        <end position="266"/>
    </location>
</feature>
<dbReference type="InterPro" id="IPR004843">
    <property type="entry name" value="Calcineurin-like_PHP"/>
</dbReference>
<keyword evidence="1 2" id="KW-0732">Signal</keyword>
<dbReference type="InterPro" id="IPR032109">
    <property type="entry name" value="Big_3_5"/>
</dbReference>
<proteinExistence type="predicted"/>
<feature type="domain" description="Bacterial Ig-like" evidence="5">
    <location>
        <begin position="658"/>
        <end position="740"/>
    </location>
</feature>
<gene>
    <name evidence="6" type="ORF">ATK74_2643</name>
</gene>
<keyword evidence="7" id="KW-1185">Reference proteome</keyword>
<accession>A0A2A9CUE1</accession>
<feature type="signal peptide" evidence="2">
    <location>
        <begin position="1"/>
        <end position="32"/>
    </location>
</feature>
<dbReference type="RefSeq" id="WP_169923858.1">
    <property type="nucleotide sequence ID" value="NZ_PDJC01000001.1"/>
</dbReference>
<evidence type="ECO:0000313" key="6">
    <source>
        <dbReference type="EMBL" id="PFG18063.1"/>
    </source>
</evidence>
<dbReference type="AlphaFoldDB" id="A0A2A9CUE1"/>
<dbReference type="GO" id="GO:0030288">
    <property type="term" value="C:outer membrane-bounded periplasmic space"/>
    <property type="evidence" value="ECO:0007669"/>
    <property type="project" value="TreeGrafter"/>
</dbReference>
<evidence type="ECO:0000259" key="4">
    <source>
        <dbReference type="Pfam" id="PF02872"/>
    </source>
</evidence>
<organism evidence="6 7">
    <name type="scientific">Propionicimonas paludicola</name>
    <dbReference type="NCBI Taxonomy" id="185243"/>
    <lineage>
        <taxon>Bacteria</taxon>
        <taxon>Bacillati</taxon>
        <taxon>Actinomycetota</taxon>
        <taxon>Actinomycetes</taxon>
        <taxon>Propionibacteriales</taxon>
        <taxon>Nocardioidaceae</taxon>
        <taxon>Propionicimonas</taxon>
    </lineage>
</organism>
<dbReference type="InterPro" id="IPR013783">
    <property type="entry name" value="Ig-like_fold"/>
</dbReference>
<dbReference type="Gene3D" id="2.60.40.10">
    <property type="entry name" value="Immunoglobulins"/>
    <property type="match status" value="1"/>
</dbReference>
<dbReference type="GO" id="GO:0009166">
    <property type="term" value="P:nucleotide catabolic process"/>
    <property type="evidence" value="ECO:0007669"/>
    <property type="project" value="InterPro"/>
</dbReference>
<comment type="caution">
    <text evidence="6">The sequence shown here is derived from an EMBL/GenBank/DDBJ whole genome shotgun (WGS) entry which is preliminary data.</text>
</comment>
<dbReference type="InterPro" id="IPR029052">
    <property type="entry name" value="Metallo-depent_PP-like"/>
</dbReference>
<dbReference type="InterPro" id="IPR006179">
    <property type="entry name" value="5_nucleotidase/apyrase"/>
</dbReference>
<evidence type="ECO:0000256" key="1">
    <source>
        <dbReference type="ARBA" id="ARBA00022729"/>
    </source>
</evidence>
<dbReference type="GO" id="GO:0008253">
    <property type="term" value="F:5'-nucleotidase activity"/>
    <property type="evidence" value="ECO:0007669"/>
    <property type="project" value="TreeGrafter"/>
</dbReference>
<dbReference type="GO" id="GO:0005975">
    <property type="term" value="P:carbohydrate metabolic process"/>
    <property type="evidence" value="ECO:0007669"/>
    <property type="project" value="UniProtKB-ARBA"/>
</dbReference>
<dbReference type="InterPro" id="IPR036907">
    <property type="entry name" value="5'-Nucleotdase_C_sf"/>
</dbReference>
<dbReference type="GO" id="GO:0008768">
    <property type="term" value="F:UDP-sugar diphosphatase activity"/>
    <property type="evidence" value="ECO:0007669"/>
    <property type="project" value="TreeGrafter"/>
</dbReference>
<feature type="domain" description="5'-Nucleotidase C-terminal" evidence="4">
    <location>
        <begin position="374"/>
        <end position="531"/>
    </location>
</feature>
<evidence type="ECO:0000259" key="5">
    <source>
        <dbReference type="Pfam" id="PF16640"/>
    </source>
</evidence>
<feature type="chain" id="PRO_5012382788" evidence="2">
    <location>
        <begin position="33"/>
        <end position="845"/>
    </location>
</feature>
<dbReference type="PRINTS" id="PR01607">
    <property type="entry name" value="APYRASEFAMLY"/>
</dbReference>
<evidence type="ECO:0000313" key="7">
    <source>
        <dbReference type="Proteomes" id="UP000226079"/>
    </source>
</evidence>
<sequence length="845" mass="87379">MTFQKRSLRVLLATAVGTGLLGLTVPALPANAQPSGTTIAILNFNDFHGRIDADTTKFATTIEAQRNTYGDANTLLLSGGDSIGASLFASATQADQPTIDVLNALDLKASAVGNHEFDKGFSDLTGRVINGGTNAKWAYLGANVYHKGTNTPALPEYSIQTVGGIKVGVVGVVTQETPSLVSPAGVSTLDFGDEVAAMNRVATQLKDGNEANGEADIVVAEFHDGANLSASPSVDLAAAKADSPDFADLVDNTSPKVDVLFNGHTHMTYAWTDASHSGRPIVQAASYGTKLGKVVIDYNTATKAITSVDASVLLRAETADTSYPRVAAVSSIVSDALAHAAIVGNQPIGELTANITTAFGGGAYTDGVWTGGGRDNRAKPSTMGTLVADSLLATLSDPSRGGAEIGVVNPGGLRAELYYAKSGVETNDGVISYSEANSVLPFVNNLWTTTLTGAQLKQVLEEQWQPDGASRAYLALGLSKNVSYTYDPAAARNSRITSIWINGKLVLPTDEIRVGTFNFLTTGGDNFATMAKGSAAKDSGLVDYEAWIDYLKAHKPVAPNFAKSSAVLSAASTAKVGQPYSVTVSDLDLTSLGSPLNTSVEVRVGDTLVTRVPVSSGAATATFTMPSTGAVTLTALPSKTVVRVPVTTEALATSTTLKLAKTTVSYGTSVRATAKVTGASTGKVRFTAGSRSVEANLVGGVATATLPADLAVGKHRVVASFVADQVAAASSSAPVTIKVTKASVKVINKVAFATVSAQKPFRFTIATKALGTGVWATGTVKVYLHGKVVTTVKLTKADRGTKKVTVAAKYLARYGRGSSVTIKANLTSSATTKDAVLKLIRLRLI</sequence>
<dbReference type="PANTHER" id="PTHR11575:SF24">
    <property type="entry name" value="5'-NUCLEOTIDASE"/>
    <property type="match status" value="1"/>
</dbReference>
<reference evidence="6 7" key="1">
    <citation type="submission" date="2017-10" db="EMBL/GenBank/DDBJ databases">
        <title>Sequencing the genomes of 1000 actinobacteria strains.</title>
        <authorList>
            <person name="Klenk H.-P."/>
        </authorList>
    </citation>
    <scope>NUCLEOTIDE SEQUENCE [LARGE SCALE GENOMIC DNA]</scope>
    <source>
        <strain evidence="6 7">DSM 15597</strain>
    </source>
</reference>
<evidence type="ECO:0000259" key="3">
    <source>
        <dbReference type="Pfam" id="PF00149"/>
    </source>
</evidence>
<dbReference type="EMBL" id="PDJC01000001">
    <property type="protein sequence ID" value="PFG18063.1"/>
    <property type="molecule type" value="Genomic_DNA"/>
</dbReference>
<dbReference type="Pfam" id="PF02872">
    <property type="entry name" value="5_nucleotid_C"/>
    <property type="match status" value="1"/>
</dbReference>
<protein>
    <submittedName>
        <fullName evidence="6">5'-nucleotidase</fullName>
    </submittedName>
</protein>
<dbReference type="Pfam" id="PF00149">
    <property type="entry name" value="Metallophos"/>
    <property type="match status" value="1"/>
</dbReference>
<dbReference type="SUPFAM" id="SSF56300">
    <property type="entry name" value="Metallo-dependent phosphatases"/>
    <property type="match status" value="1"/>
</dbReference>
<dbReference type="Gene3D" id="3.60.21.10">
    <property type="match status" value="1"/>
</dbReference>
<evidence type="ECO:0000256" key="2">
    <source>
        <dbReference type="SAM" id="SignalP"/>
    </source>
</evidence>
<dbReference type="SUPFAM" id="SSF55816">
    <property type="entry name" value="5'-nucleotidase (syn. UDP-sugar hydrolase), C-terminal domain"/>
    <property type="match status" value="1"/>
</dbReference>
<dbReference type="InterPro" id="IPR008334">
    <property type="entry name" value="5'-Nucleotdase_C"/>
</dbReference>
<dbReference type="Gene3D" id="3.90.780.10">
    <property type="entry name" value="5'-Nucleotidase, C-terminal domain"/>
    <property type="match status" value="1"/>
</dbReference>
<dbReference type="PANTHER" id="PTHR11575">
    <property type="entry name" value="5'-NUCLEOTIDASE-RELATED"/>
    <property type="match status" value="1"/>
</dbReference>
<name>A0A2A9CUE1_9ACTN</name>
<dbReference type="Proteomes" id="UP000226079">
    <property type="component" value="Unassembled WGS sequence"/>
</dbReference>
<dbReference type="Pfam" id="PF16640">
    <property type="entry name" value="Big_3_5"/>
    <property type="match status" value="1"/>
</dbReference>